<reference evidence="8" key="2">
    <citation type="submission" date="2025-09" db="UniProtKB">
        <authorList>
            <consortium name="Ensembl"/>
        </authorList>
    </citation>
    <scope>IDENTIFICATION</scope>
</reference>
<dbReference type="Proteomes" id="UP000694422">
    <property type="component" value="Unplaced"/>
</dbReference>
<evidence type="ECO:0000256" key="2">
    <source>
        <dbReference type="ARBA" id="ARBA00022692"/>
    </source>
</evidence>
<evidence type="ECO:0000313" key="9">
    <source>
        <dbReference type="Proteomes" id="UP000694422"/>
    </source>
</evidence>
<reference evidence="8" key="1">
    <citation type="submission" date="2025-08" db="UniProtKB">
        <authorList>
            <consortium name="Ensembl"/>
        </authorList>
    </citation>
    <scope>IDENTIFICATION</scope>
</reference>
<dbReference type="PROSITE" id="PS50041">
    <property type="entry name" value="C_TYPE_LECTIN_2"/>
    <property type="match status" value="1"/>
</dbReference>
<dbReference type="GO" id="GO:0002223">
    <property type="term" value="P:stimulatory C-type lectin receptor signaling pathway"/>
    <property type="evidence" value="ECO:0007669"/>
    <property type="project" value="TreeGrafter"/>
</dbReference>
<feature type="transmembrane region" description="Helical" evidence="6">
    <location>
        <begin position="78"/>
        <end position="103"/>
    </location>
</feature>
<evidence type="ECO:0000256" key="4">
    <source>
        <dbReference type="ARBA" id="ARBA00022989"/>
    </source>
</evidence>
<organism evidence="8 9">
    <name type="scientific">Spermophilus dauricus</name>
    <name type="common">Daurian ground squirrel</name>
    <dbReference type="NCBI Taxonomy" id="99837"/>
    <lineage>
        <taxon>Eukaryota</taxon>
        <taxon>Metazoa</taxon>
        <taxon>Chordata</taxon>
        <taxon>Craniata</taxon>
        <taxon>Vertebrata</taxon>
        <taxon>Euteleostomi</taxon>
        <taxon>Mammalia</taxon>
        <taxon>Eutheria</taxon>
        <taxon>Euarchontoglires</taxon>
        <taxon>Glires</taxon>
        <taxon>Rodentia</taxon>
        <taxon>Sciuromorpha</taxon>
        <taxon>Sciuridae</taxon>
        <taxon>Xerinae</taxon>
        <taxon>Marmotini</taxon>
        <taxon>Spermophilus</taxon>
    </lineage>
</organism>
<dbReference type="InterPro" id="IPR016186">
    <property type="entry name" value="C-type_lectin-like/link_sf"/>
</dbReference>
<dbReference type="GO" id="GO:0045954">
    <property type="term" value="P:positive regulation of natural killer cell mediated cytotoxicity"/>
    <property type="evidence" value="ECO:0007669"/>
    <property type="project" value="TreeGrafter"/>
</dbReference>
<evidence type="ECO:0000256" key="3">
    <source>
        <dbReference type="ARBA" id="ARBA00022968"/>
    </source>
</evidence>
<dbReference type="SMART" id="SM00034">
    <property type="entry name" value="CLECT"/>
    <property type="match status" value="1"/>
</dbReference>
<dbReference type="PANTHER" id="PTHR22800">
    <property type="entry name" value="C-TYPE LECTIN PROTEINS"/>
    <property type="match status" value="1"/>
</dbReference>
<dbReference type="Ensembl" id="ENSSDAT00000026317.1">
    <property type="protein sequence ID" value="ENSSDAP00000023022.1"/>
    <property type="gene ID" value="ENSSDAG00000020945.1"/>
</dbReference>
<accession>A0A8C9QL70</accession>
<evidence type="ECO:0000313" key="8">
    <source>
        <dbReference type="Ensembl" id="ENSSDAP00000023022.1"/>
    </source>
</evidence>
<name>A0A8C9QL70_SPEDA</name>
<evidence type="ECO:0000256" key="6">
    <source>
        <dbReference type="SAM" id="Phobius"/>
    </source>
</evidence>
<keyword evidence="4 6" id="KW-1133">Transmembrane helix</keyword>
<dbReference type="GO" id="GO:0005886">
    <property type="term" value="C:plasma membrane"/>
    <property type="evidence" value="ECO:0007669"/>
    <property type="project" value="UniProtKB-SubCell"/>
</dbReference>
<dbReference type="InterPro" id="IPR016187">
    <property type="entry name" value="CTDL_fold"/>
</dbReference>
<keyword evidence="9" id="KW-1185">Reference proteome</keyword>
<dbReference type="AlphaFoldDB" id="A0A8C9QL70"/>
<evidence type="ECO:0000259" key="7">
    <source>
        <dbReference type="PROSITE" id="PS50041"/>
    </source>
</evidence>
<dbReference type="InterPro" id="IPR050919">
    <property type="entry name" value="NKG2/CD94_NK_receptors"/>
</dbReference>
<keyword evidence="3" id="KW-0735">Signal-anchor</keyword>
<evidence type="ECO:0000256" key="1">
    <source>
        <dbReference type="ARBA" id="ARBA00004401"/>
    </source>
</evidence>
<protein>
    <recommendedName>
        <fullName evidence="7">C-type lectin domain-containing protein</fullName>
    </recommendedName>
</protein>
<sequence>MPRNKQNECILNKEEINYTEIKFFKSQQKRRRPKEKQDSVMSNEETVNYVPLKFNRASHLKHKKLLEKKKVKYPESTAWRVIAGILLVLCMVLLTTVGVINYYHNFSRREEQNRKVSTTSSKNNECSCDLSSHNGIGFGNSYYHVSKETKTWPESHTACVELNSHLLKIQTQELLDILSTFGMSGWIDHKMCEIDWSPLMENCTKMIQLMKKKNKNCAYISGKYIYPENCSSRKFYICEFNVQQHLLY</sequence>
<dbReference type="PANTHER" id="PTHR22800:SF250">
    <property type="entry name" value="KILLER CELL LECTIN-LIKE RECEPTOR SUBFAMILY I MEMBER 1"/>
    <property type="match status" value="1"/>
</dbReference>
<evidence type="ECO:0000256" key="5">
    <source>
        <dbReference type="ARBA" id="ARBA00023136"/>
    </source>
</evidence>
<dbReference type="Pfam" id="PF00059">
    <property type="entry name" value="Lectin_C"/>
    <property type="match status" value="1"/>
</dbReference>
<dbReference type="SUPFAM" id="SSF56436">
    <property type="entry name" value="C-type lectin-like"/>
    <property type="match status" value="1"/>
</dbReference>
<dbReference type="Gene3D" id="3.10.100.10">
    <property type="entry name" value="Mannose-Binding Protein A, subunit A"/>
    <property type="match status" value="1"/>
</dbReference>
<keyword evidence="5 6" id="KW-0472">Membrane</keyword>
<keyword evidence="2 6" id="KW-0812">Transmembrane</keyword>
<comment type="subcellular location">
    <subcellularLocation>
        <location evidence="1">Cell membrane</location>
        <topology evidence="1">Single-pass type II membrane protein</topology>
    </subcellularLocation>
</comment>
<dbReference type="InterPro" id="IPR001304">
    <property type="entry name" value="C-type_lectin-like"/>
</dbReference>
<feature type="domain" description="C-type lectin" evidence="7">
    <location>
        <begin position="138"/>
        <end position="239"/>
    </location>
</feature>
<proteinExistence type="predicted"/>